<name>A0A8S1Q263_9CILI</name>
<evidence type="ECO:0000313" key="1">
    <source>
        <dbReference type="EMBL" id="CAD8108933.1"/>
    </source>
</evidence>
<dbReference type="AlphaFoldDB" id="A0A8S1Q263"/>
<accession>A0A8S1Q263</accession>
<keyword evidence="2" id="KW-1185">Reference proteome</keyword>
<protein>
    <submittedName>
        <fullName evidence="1">Uncharacterized protein</fullName>
    </submittedName>
</protein>
<proteinExistence type="predicted"/>
<dbReference type="Proteomes" id="UP000692954">
    <property type="component" value="Unassembled WGS sequence"/>
</dbReference>
<reference evidence="1" key="1">
    <citation type="submission" date="2021-01" db="EMBL/GenBank/DDBJ databases">
        <authorList>
            <consortium name="Genoscope - CEA"/>
            <person name="William W."/>
        </authorList>
    </citation>
    <scope>NUCLEOTIDE SEQUENCE</scope>
</reference>
<gene>
    <name evidence="1" type="ORF">PSON_ATCC_30995.1.T0920151</name>
</gene>
<comment type="caution">
    <text evidence="1">The sequence shown here is derived from an EMBL/GenBank/DDBJ whole genome shotgun (WGS) entry which is preliminary data.</text>
</comment>
<dbReference type="EMBL" id="CAJJDN010000092">
    <property type="protein sequence ID" value="CAD8108933.1"/>
    <property type="molecule type" value="Genomic_DNA"/>
</dbReference>
<evidence type="ECO:0000313" key="2">
    <source>
        <dbReference type="Proteomes" id="UP000692954"/>
    </source>
</evidence>
<sequence length="112" mass="13564">MQLISQQANTFYDGWVINGIMKKFYGLIKDIFRGIQIVPQQIMVQKYYGFVQTNWQNKVKQKKITLEKYILTKQLWVDYEIFRGLHQHARVKEIIYLALEQFFIAFSYFQNV</sequence>
<organism evidence="1 2">
    <name type="scientific">Paramecium sonneborni</name>
    <dbReference type="NCBI Taxonomy" id="65129"/>
    <lineage>
        <taxon>Eukaryota</taxon>
        <taxon>Sar</taxon>
        <taxon>Alveolata</taxon>
        <taxon>Ciliophora</taxon>
        <taxon>Intramacronucleata</taxon>
        <taxon>Oligohymenophorea</taxon>
        <taxon>Peniculida</taxon>
        <taxon>Parameciidae</taxon>
        <taxon>Paramecium</taxon>
    </lineage>
</organism>